<protein>
    <submittedName>
        <fullName evidence="1">Uncharacterized protein</fullName>
    </submittedName>
</protein>
<dbReference type="Proteomes" id="UP000681967">
    <property type="component" value="Unassembled WGS sequence"/>
</dbReference>
<dbReference type="EMBL" id="CAJOBH010051723">
    <property type="protein sequence ID" value="CAF4382330.1"/>
    <property type="molecule type" value="Genomic_DNA"/>
</dbReference>
<comment type="caution">
    <text evidence="1">The sequence shown here is derived from an EMBL/GenBank/DDBJ whole genome shotgun (WGS) entry which is preliminary data.</text>
</comment>
<feature type="non-terminal residue" evidence="1">
    <location>
        <position position="91"/>
    </location>
</feature>
<evidence type="ECO:0000313" key="1">
    <source>
        <dbReference type="EMBL" id="CAF4382330.1"/>
    </source>
</evidence>
<sequence length="91" mass="10458">IPISGVSPQGISLLDRLLSFDHRTRPTAQEALSDSYFEHLHDPMEEPSAEVLVDEHQDATYPIAKWKSILWKMIEDFEPPPWAIEDNDDDI</sequence>
<dbReference type="Gene3D" id="3.30.200.20">
    <property type="entry name" value="Phosphorylase Kinase, domain 1"/>
    <property type="match status" value="1"/>
</dbReference>
<evidence type="ECO:0000313" key="2">
    <source>
        <dbReference type="Proteomes" id="UP000681967"/>
    </source>
</evidence>
<proteinExistence type="predicted"/>
<organism evidence="1 2">
    <name type="scientific">Rotaria magnacalcarata</name>
    <dbReference type="NCBI Taxonomy" id="392030"/>
    <lineage>
        <taxon>Eukaryota</taxon>
        <taxon>Metazoa</taxon>
        <taxon>Spiralia</taxon>
        <taxon>Gnathifera</taxon>
        <taxon>Rotifera</taxon>
        <taxon>Eurotatoria</taxon>
        <taxon>Bdelloidea</taxon>
        <taxon>Philodinida</taxon>
        <taxon>Philodinidae</taxon>
        <taxon>Rotaria</taxon>
    </lineage>
</organism>
<dbReference type="SUPFAM" id="SSF56112">
    <property type="entry name" value="Protein kinase-like (PK-like)"/>
    <property type="match status" value="1"/>
</dbReference>
<dbReference type="Gene3D" id="1.10.510.10">
    <property type="entry name" value="Transferase(Phosphotransferase) domain 1"/>
    <property type="match status" value="1"/>
</dbReference>
<name>A0A8S2V711_9BILA</name>
<gene>
    <name evidence="1" type="ORF">BYL167_LOCUS30791</name>
</gene>
<dbReference type="AlphaFoldDB" id="A0A8S2V711"/>
<accession>A0A8S2V711</accession>
<dbReference type="InterPro" id="IPR011009">
    <property type="entry name" value="Kinase-like_dom_sf"/>
</dbReference>
<reference evidence="1" key="1">
    <citation type="submission" date="2021-02" db="EMBL/GenBank/DDBJ databases">
        <authorList>
            <person name="Nowell W R."/>
        </authorList>
    </citation>
    <scope>NUCLEOTIDE SEQUENCE</scope>
</reference>